<dbReference type="OrthoDB" id="31889at10239"/>
<sequence>MAKIDVRFIRGNNHTVEVSTNFGDFPVIKLQHEYDEIRRAGFTKPNRELGYKISEVADMLISMLNLYNDFDNLNAGSFNNLIDAFRPFLHSHMTHEAILERLLEIKSPKGWLDA</sequence>
<reference evidence="1" key="1">
    <citation type="journal article" date="2014" name="Virology">
        <title>The odd one out: Bacillus ACT bacteriophage CP-51 exhibits unusual properties compared to related Spounavirinae W.Ph. and Bastille.</title>
        <authorList>
            <person name="Klumpp J."/>
            <person name="Schmuki M."/>
            <person name="Sozhamannan S."/>
            <person name="Beyer W."/>
            <person name="Fouts D.E."/>
            <person name="Bernbach V."/>
            <person name="Calendar R."/>
            <person name="Loessner M.J."/>
        </authorList>
    </citation>
    <scope>NUCLEOTIDE SEQUENCE [LARGE SCALE GENOMIC DNA]</scope>
</reference>
<dbReference type="KEGG" id="vg:22277156"/>
<dbReference type="EMBL" id="KF554508">
    <property type="protein sequence ID" value="AID50648.1"/>
    <property type="molecule type" value="Genomic_DNA"/>
</dbReference>
<name>A0A068EML0_9CAUD</name>
<dbReference type="Proteomes" id="UP000027382">
    <property type="component" value="Segment"/>
</dbReference>
<accession>A0A068EML0</accession>
<evidence type="ECO:0000313" key="1">
    <source>
        <dbReference type="EMBL" id="AID50648.1"/>
    </source>
</evidence>
<evidence type="ECO:0000313" key="2">
    <source>
        <dbReference type="Proteomes" id="UP000027382"/>
    </source>
</evidence>
<dbReference type="RefSeq" id="YP_009099257.1">
    <property type="nucleotide sequence ID" value="NC_025423.1"/>
</dbReference>
<organism evidence="1 2">
    <name type="scientific">Bacillus phage CP-51</name>
    <dbReference type="NCBI Taxonomy" id="1391188"/>
    <lineage>
        <taxon>Viruses</taxon>
        <taxon>Duplodnaviria</taxon>
        <taxon>Heunggongvirae</taxon>
        <taxon>Uroviricota</taxon>
        <taxon>Caudoviricetes</taxon>
        <taxon>Herelleviridae</taxon>
        <taxon>Spounavirinae</taxon>
        <taxon>Siminovitchvirus</taxon>
        <taxon>Siminovitchvirus CP51</taxon>
    </lineage>
</organism>
<proteinExistence type="predicted"/>
<keyword evidence="2" id="KW-1185">Reference proteome</keyword>
<dbReference type="GeneID" id="22277156"/>
<protein>
    <submittedName>
        <fullName evidence="1">Uncharacterized protein</fullName>
    </submittedName>
</protein>